<dbReference type="FunFam" id="2.130.10.10:FF:000009">
    <property type="entry name" value="Protein transport protein Sec31A isoform A"/>
    <property type="match status" value="1"/>
</dbReference>
<evidence type="ECO:0000256" key="4">
    <source>
        <dbReference type="ARBA" id="ARBA00022448"/>
    </source>
</evidence>
<feature type="compositionally biased region" description="Polar residues" evidence="14">
    <location>
        <begin position="781"/>
        <end position="800"/>
    </location>
</feature>
<evidence type="ECO:0000256" key="5">
    <source>
        <dbReference type="ARBA" id="ARBA00022490"/>
    </source>
</evidence>
<proteinExistence type="inferred from homology"/>
<comment type="subcellular location">
    <subcellularLocation>
        <location evidence="1">Cytoplasmic vesicle membrane</location>
        <topology evidence="1">Peripheral membrane protein</topology>
        <orientation evidence="1">Cytoplasmic side</orientation>
    </subcellularLocation>
    <subcellularLocation>
        <location evidence="2">Endoplasmic reticulum membrane</location>
        <topology evidence="2">Peripheral membrane protein</topology>
    </subcellularLocation>
</comment>
<evidence type="ECO:0000256" key="2">
    <source>
        <dbReference type="ARBA" id="ARBA00004406"/>
    </source>
</evidence>
<dbReference type="GO" id="GO:0005789">
    <property type="term" value="C:endoplasmic reticulum membrane"/>
    <property type="evidence" value="ECO:0007669"/>
    <property type="project" value="UniProtKB-SubCell"/>
</dbReference>
<evidence type="ECO:0000256" key="10">
    <source>
        <dbReference type="ARBA" id="ARBA00022927"/>
    </source>
</evidence>
<evidence type="ECO:0000256" key="3">
    <source>
        <dbReference type="ARBA" id="ARBA00009358"/>
    </source>
</evidence>
<feature type="region of interest" description="Disordered" evidence="14">
    <location>
        <begin position="765"/>
        <end position="908"/>
    </location>
</feature>
<keyword evidence="7" id="KW-0677">Repeat</keyword>
<evidence type="ECO:0000256" key="12">
    <source>
        <dbReference type="ARBA" id="ARBA00023329"/>
    </source>
</evidence>
<dbReference type="Gene3D" id="1.20.940.10">
    <property type="entry name" value="Functional domain of the splicing factor Prp18"/>
    <property type="match status" value="1"/>
</dbReference>
<evidence type="ECO:0008006" key="17">
    <source>
        <dbReference type="Google" id="ProtNLM"/>
    </source>
</evidence>
<feature type="repeat" description="WD" evidence="13">
    <location>
        <begin position="259"/>
        <end position="292"/>
    </location>
</feature>
<evidence type="ECO:0000313" key="16">
    <source>
        <dbReference type="Proteomes" id="UP000789390"/>
    </source>
</evidence>
<reference evidence="15" key="1">
    <citation type="submission" date="2021-11" db="EMBL/GenBank/DDBJ databases">
        <authorList>
            <person name="Schell T."/>
        </authorList>
    </citation>
    <scope>NUCLEOTIDE SEQUENCE</scope>
    <source>
        <strain evidence="15">M5</strain>
    </source>
</reference>
<keyword evidence="5" id="KW-0963">Cytoplasm</keyword>
<dbReference type="GO" id="GO:0070971">
    <property type="term" value="C:endoplasmic reticulum exit site"/>
    <property type="evidence" value="ECO:0007669"/>
    <property type="project" value="TreeGrafter"/>
</dbReference>
<evidence type="ECO:0000256" key="13">
    <source>
        <dbReference type="PROSITE-ProRule" id="PRU00221"/>
    </source>
</evidence>
<dbReference type="PANTHER" id="PTHR13923">
    <property type="entry name" value="SEC31-RELATED PROTEIN"/>
    <property type="match status" value="1"/>
</dbReference>
<feature type="compositionally biased region" description="Polar residues" evidence="14">
    <location>
        <begin position="852"/>
        <end position="869"/>
    </location>
</feature>
<dbReference type="GO" id="GO:0030127">
    <property type="term" value="C:COPII vesicle coat"/>
    <property type="evidence" value="ECO:0007669"/>
    <property type="project" value="TreeGrafter"/>
</dbReference>
<keyword evidence="4" id="KW-0813">Transport</keyword>
<dbReference type="GO" id="GO:0007029">
    <property type="term" value="P:endoplasmic reticulum organization"/>
    <property type="evidence" value="ECO:0007669"/>
    <property type="project" value="TreeGrafter"/>
</dbReference>
<evidence type="ECO:0000256" key="6">
    <source>
        <dbReference type="ARBA" id="ARBA00022574"/>
    </source>
</evidence>
<dbReference type="GO" id="GO:0005198">
    <property type="term" value="F:structural molecule activity"/>
    <property type="evidence" value="ECO:0007669"/>
    <property type="project" value="TreeGrafter"/>
</dbReference>
<dbReference type="PROSITE" id="PS50082">
    <property type="entry name" value="WD_REPEATS_2"/>
    <property type="match status" value="2"/>
</dbReference>
<name>A0A8J2WNW9_9CRUS</name>
<organism evidence="15 16">
    <name type="scientific">Daphnia galeata</name>
    <dbReference type="NCBI Taxonomy" id="27404"/>
    <lineage>
        <taxon>Eukaryota</taxon>
        <taxon>Metazoa</taxon>
        <taxon>Ecdysozoa</taxon>
        <taxon>Arthropoda</taxon>
        <taxon>Crustacea</taxon>
        <taxon>Branchiopoda</taxon>
        <taxon>Diplostraca</taxon>
        <taxon>Cladocera</taxon>
        <taxon>Anomopoda</taxon>
        <taxon>Daphniidae</taxon>
        <taxon>Daphnia</taxon>
    </lineage>
</organism>
<feature type="compositionally biased region" description="Polar residues" evidence="14">
    <location>
        <begin position="813"/>
        <end position="832"/>
    </location>
</feature>
<dbReference type="GO" id="GO:0015031">
    <property type="term" value="P:protein transport"/>
    <property type="evidence" value="ECO:0007669"/>
    <property type="project" value="UniProtKB-KW"/>
</dbReference>
<dbReference type="GO" id="GO:0090110">
    <property type="term" value="P:COPII-coated vesicle cargo loading"/>
    <property type="evidence" value="ECO:0007669"/>
    <property type="project" value="TreeGrafter"/>
</dbReference>
<keyword evidence="9" id="KW-0931">ER-Golgi transport</keyword>
<dbReference type="SUPFAM" id="SSF50978">
    <property type="entry name" value="WD40 repeat-like"/>
    <property type="match status" value="1"/>
</dbReference>
<keyword evidence="6 13" id="KW-0853">WD repeat</keyword>
<dbReference type="Gene3D" id="2.130.10.10">
    <property type="entry name" value="YVTN repeat-like/Quinoprotein amine dehydrogenase"/>
    <property type="match status" value="1"/>
</dbReference>
<keyword evidence="16" id="KW-1185">Reference proteome</keyword>
<evidence type="ECO:0000256" key="1">
    <source>
        <dbReference type="ARBA" id="ARBA00004180"/>
    </source>
</evidence>
<feature type="compositionally biased region" description="Pro residues" evidence="14">
    <location>
        <begin position="880"/>
        <end position="895"/>
    </location>
</feature>
<feature type="repeat" description="WD" evidence="13">
    <location>
        <begin position="122"/>
        <end position="164"/>
    </location>
</feature>
<feature type="compositionally biased region" description="Polar residues" evidence="14">
    <location>
        <begin position="897"/>
        <end position="908"/>
    </location>
</feature>
<dbReference type="AlphaFoldDB" id="A0A8J2WNW9"/>
<keyword evidence="11" id="KW-0472">Membrane</keyword>
<evidence type="ECO:0000256" key="14">
    <source>
        <dbReference type="SAM" id="MobiDB-lite"/>
    </source>
</evidence>
<keyword evidence="8" id="KW-0256">Endoplasmic reticulum</keyword>
<dbReference type="PROSITE" id="PS50294">
    <property type="entry name" value="WD_REPEATS_REGION"/>
    <property type="match status" value="1"/>
</dbReference>
<keyword evidence="12" id="KW-0968">Cytoplasmic vesicle</keyword>
<dbReference type="InterPro" id="IPR015943">
    <property type="entry name" value="WD40/YVTN_repeat-like_dom_sf"/>
</dbReference>
<dbReference type="InterPro" id="IPR001680">
    <property type="entry name" value="WD40_rpt"/>
</dbReference>
<dbReference type="Proteomes" id="UP000789390">
    <property type="component" value="Unassembled WGS sequence"/>
</dbReference>
<accession>A0A8J2WNW9</accession>
<gene>
    <name evidence="15" type="ORF">DGAL_LOCUS17047</name>
</gene>
<evidence type="ECO:0000256" key="11">
    <source>
        <dbReference type="ARBA" id="ARBA00023136"/>
    </source>
</evidence>
<dbReference type="Pfam" id="PF00400">
    <property type="entry name" value="WD40"/>
    <property type="match status" value="1"/>
</dbReference>
<dbReference type="InterPro" id="IPR036322">
    <property type="entry name" value="WD40_repeat_dom_sf"/>
</dbReference>
<dbReference type="SMART" id="SM00320">
    <property type="entry name" value="WD40"/>
    <property type="match status" value="5"/>
</dbReference>
<keyword evidence="10" id="KW-0653">Protein transport</keyword>
<evidence type="ECO:0000313" key="15">
    <source>
        <dbReference type="EMBL" id="CAH0113245.1"/>
    </source>
</evidence>
<protein>
    <recommendedName>
        <fullName evidence="17">Protein transport protein Sec31A</fullName>
    </recommendedName>
</protein>
<dbReference type="InterPro" id="IPR040251">
    <property type="entry name" value="SEC31-like"/>
</dbReference>
<evidence type="ECO:0000256" key="8">
    <source>
        <dbReference type="ARBA" id="ARBA00022824"/>
    </source>
</evidence>
<comment type="similarity">
    <text evidence="3">Belongs to the WD repeat SEC31 family.</text>
</comment>
<evidence type="ECO:0000256" key="7">
    <source>
        <dbReference type="ARBA" id="ARBA00022737"/>
    </source>
</evidence>
<dbReference type="OrthoDB" id="542917at2759"/>
<dbReference type="FunFam" id="1.25.40.1030:FF:000011">
    <property type="entry name" value="SEC31 homolog B, COPII coat complex component"/>
    <property type="match status" value="1"/>
</dbReference>
<sequence length="1249" mass="135511">MKIKEVEQTANIAWSPASQYPIYLATGTAAQQLDASFSTTSQIDLYSLDLNEPGPGMGLKASISTKQRFHKLVWGSQGISSGENPGGVIVGGADQGHILLFDADKLLLGKNEETGGYLLSDSKKHSGAVKALDFNPFQLNLLASGAAQSEIYIWDLNSPAAPMTPGTLSQPPDDVTCLAWNRQVQHILASTFATRCVVWDLRKNEPIIKVSDSTSRMRCKAVAWHPKVATQLCLASEEDQLPVIQLWDLRQATAPVNTFEGHQRGILAMDWCSQDPDLLLSCGKDNRVLIWNPNSPAPRGELLCELSTSSQWCFDTAWCPRNPSCIATASFDGFVRVHSIMGGREMAAQPTVNMIADSFPGMDSAPALQAPQQQVIVHEQLKKAPKWIRPICGASFAFGGKLVTFGLETTGSTPSATPQVHISQVVTENELSLRSQELETALNSGNLAEFCVKKIESDGEHKEAWKFLAANFSPAPRQQLLQLLNYEPQPASSEAGVVDAMEGLGMSDTFDSIAAEVKTFNIPTDQSIDGKISKALITGNLAVAVDLCFNDKRYADAIVLAMTGPSELLTATKNRYFRLTQGDVSRLIQAVVTRDWEKIVQHCDMSNWKEALAATLTYAEDNDFANLCQTIGQRLEAETGATNEAVLCYICAGNMEKVVDCWLRVEDDSTTSLQEMVEQIMVLRQAQRHWGRQPVAVNSGHLTQQLCRYAGLLAGQGSLEAALTYLDMSQDDSMIELKDRLQRALNPSERKVSTGVMNGAYSMAPQQQKAGPLQRYPSVGMNRSSTPTNSYYGHQDQFNSAPAVPSYPPKPTTPFQGNSWAAPTNTYNSPQASLPPMVNAPAPPPSALPVQQFYQSPSVQPSQQFHQSPSVPPSQQFHQPAPPPPAAASVAPPPITGNVSRLGSLNQRNRVYVQDPSVSSGRSGGYFNAGSNSQFQQVNQMGYMSQPTQSNSAMFQPTGQFNTPSSYAQPSGFPGNQFNQPLPPSPGSFHMQSGQMSNGGGMDNVQQPPSLYNPMEHAQVPQQQSAFIQPTSFDAPPSVTPPLATNLAPSIPVLPATSAPPGWNDPPPLTSFAKVKAEPAVVETINHPMGVVEQPAVPFIQPFDGSFNPGMNAPVDMVQQHHQQAPEPVQPAQALLPIPNEHLIIHDVFHTLKNKCAALASNAQAKRKLDDVGKKLECLDDLLRKNMLLSPTLLGLHQIVQAVQAFDYPTSLSLHSNVVINTPFTEIGSFISGLKVLLQMAQQLGVQYQ</sequence>
<dbReference type="Gene3D" id="1.25.40.1030">
    <property type="match status" value="1"/>
</dbReference>
<comment type="caution">
    <text evidence="15">The sequence shown here is derived from an EMBL/GenBank/DDBJ whole genome shotgun (WGS) entry which is preliminary data.</text>
</comment>
<dbReference type="PANTHER" id="PTHR13923:SF11">
    <property type="entry name" value="SECRETORY 31, ISOFORM D"/>
    <property type="match status" value="1"/>
</dbReference>
<dbReference type="EMBL" id="CAKKLH010000336">
    <property type="protein sequence ID" value="CAH0113245.1"/>
    <property type="molecule type" value="Genomic_DNA"/>
</dbReference>
<evidence type="ECO:0000256" key="9">
    <source>
        <dbReference type="ARBA" id="ARBA00022892"/>
    </source>
</evidence>